<dbReference type="EMBL" id="JAJGCB010000002">
    <property type="protein sequence ID" value="KAJ8994440.1"/>
    <property type="molecule type" value="Genomic_DNA"/>
</dbReference>
<feature type="transmembrane region" description="Helical" evidence="5">
    <location>
        <begin position="199"/>
        <end position="218"/>
    </location>
</feature>
<comment type="subcellular location">
    <subcellularLocation>
        <location evidence="1">Membrane</location>
        <topology evidence="1">Multi-pass membrane protein</topology>
    </subcellularLocation>
</comment>
<keyword evidence="4 5" id="KW-0472">Membrane</keyword>
<evidence type="ECO:0000256" key="1">
    <source>
        <dbReference type="ARBA" id="ARBA00004141"/>
    </source>
</evidence>
<comment type="caution">
    <text evidence="6">The sequence shown here is derived from an EMBL/GenBank/DDBJ whole genome shotgun (WGS) entry which is preliminary data.</text>
</comment>
<reference evidence="6" key="1">
    <citation type="submission" date="2023-01" db="EMBL/GenBank/DDBJ databases">
        <title>Exophiala dermititidis isolated from Cystic Fibrosis Patient.</title>
        <authorList>
            <person name="Kurbessoian T."/>
            <person name="Crocker A."/>
            <person name="Murante D."/>
            <person name="Hogan D.A."/>
            <person name="Stajich J.E."/>
        </authorList>
    </citation>
    <scope>NUCLEOTIDE SEQUENCE</scope>
    <source>
        <strain evidence="6">Ex8</strain>
    </source>
</reference>
<feature type="transmembrane region" description="Helical" evidence="5">
    <location>
        <begin position="119"/>
        <end position="136"/>
    </location>
</feature>
<gene>
    <name evidence="6" type="ORF">HRR80_001156</name>
</gene>
<keyword evidence="3 5" id="KW-1133">Transmembrane helix</keyword>
<dbReference type="Proteomes" id="UP001161757">
    <property type="component" value="Unassembled WGS sequence"/>
</dbReference>
<keyword evidence="2 5" id="KW-0812">Transmembrane</keyword>
<dbReference type="PANTHER" id="PTHR31465">
    <property type="entry name" value="PROTEIN RTA1-RELATED"/>
    <property type="match status" value="1"/>
</dbReference>
<name>A0AAN6IX36_EXODE</name>
<feature type="transmembrane region" description="Helical" evidence="5">
    <location>
        <begin position="156"/>
        <end position="178"/>
    </location>
</feature>
<dbReference type="PANTHER" id="PTHR31465:SF35">
    <property type="entry name" value="RTA1 DOMAIN PROTEIN-RELATED"/>
    <property type="match status" value="1"/>
</dbReference>
<organism evidence="6 7">
    <name type="scientific">Exophiala dermatitidis</name>
    <name type="common">Black yeast-like fungus</name>
    <name type="synonym">Wangiella dermatitidis</name>
    <dbReference type="NCBI Taxonomy" id="5970"/>
    <lineage>
        <taxon>Eukaryota</taxon>
        <taxon>Fungi</taxon>
        <taxon>Dikarya</taxon>
        <taxon>Ascomycota</taxon>
        <taxon>Pezizomycotina</taxon>
        <taxon>Eurotiomycetes</taxon>
        <taxon>Chaetothyriomycetidae</taxon>
        <taxon>Chaetothyriales</taxon>
        <taxon>Herpotrichiellaceae</taxon>
        <taxon>Exophiala</taxon>
    </lineage>
</organism>
<dbReference type="InterPro" id="IPR007568">
    <property type="entry name" value="RTA1"/>
</dbReference>
<dbReference type="AlphaFoldDB" id="A0AAN6IX36"/>
<protein>
    <recommendedName>
        <fullName evidence="8">RTA1-domain-containing protein</fullName>
    </recommendedName>
</protein>
<feature type="transmembrane region" description="Helical" evidence="5">
    <location>
        <begin position="17"/>
        <end position="36"/>
    </location>
</feature>
<evidence type="ECO:0000313" key="6">
    <source>
        <dbReference type="EMBL" id="KAJ8994440.1"/>
    </source>
</evidence>
<evidence type="ECO:0000256" key="3">
    <source>
        <dbReference type="ARBA" id="ARBA00022989"/>
    </source>
</evidence>
<feature type="transmembrane region" description="Helical" evidence="5">
    <location>
        <begin position="78"/>
        <end position="98"/>
    </location>
</feature>
<evidence type="ECO:0000256" key="2">
    <source>
        <dbReference type="ARBA" id="ARBA00022692"/>
    </source>
</evidence>
<feature type="transmembrane region" description="Helical" evidence="5">
    <location>
        <begin position="43"/>
        <end position="66"/>
    </location>
</feature>
<evidence type="ECO:0008006" key="8">
    <source>
        <dbReference type="Google" id="ProtNLM"/>
    </source>
</evidence>
<evidence type="ECO:0000256" key="5">
    <source>
        <dbReference type="SAM" id="Phobius"/>
    </source>
</evidence>
<dbReference type="Pfam" id="PF04479">
    <property type="entry name" value="RTA1"/>
    <property type="match status" value="1"/>
</dbReference>
<dbReference type="GO" id="GO:0016020">
    <property type="term" value="C:membrane"/>
    <property type="evidence" value="ECO:0007669"/>
    <property type="project" value="UniProtKB-SubCell"/>
</dbReference>
<evidence type="ECO:0000256" key="4">
    <source>
        <dbReference type="ARBA" id="ARBA00023136"/>
    </source>
</evidence>
<sequence>MAGSDGTYKLYQYDPSMAAAVIFILLFVVSSLLHTYQLIRTRTLYFIPFVIGIYLEWIGYIGRAIGHTETPNWTVGPFIMQSVPILVAPALFAASIYMELGRIIRITDGARHSIVPLRWLTKIFVAGDVLSFLMQSSGGGIMAGNGPNSMTTGEHIIIGGLLVQIVFFSFFIVVAIAFNVRMNRIPTSKVLNSDVTAHVWQKHLLALFAGSILILVRSVFRLVEYAQGNDGYLISHEVFLYVFDGVLMFATTVLFAVIHPSEVNAMLSDRGGKVVKQIVYVYHKR</sequence>
<feature type="transmembrane region" description="Helical" evidence="5">
    <location>
        <begin position="238"/>
        <end position="258"/>
    </location>
</feature>
<evidence type="ECO:0000313" key="7">
    <source>
        <dbReference type="Proteomes" id="UP001161757"/>
    </source>
</evidence>
<proteinExistence type="predicted"/>
<accession>A0AAN6IX36</accession>